<dbReference type="GO" id="GO:0050661">
    <property type="term" value="F:NADP binding"/>
    <property type="evidence" value="ECO:0007669"/>
    <property type="project" value="InterPro"/>
</dbReference>
<dbReference type="EMBL" id="LNQE01001194">
    <property type="protein sequence ID" value="KUG20424.1"/>
    <property type="molecule type" value="Genomic_DNA"/>
</dbReference>
<dbReference type="GO" id="GO:0008703">
    <property type="term" value="F:5-amino-6-(5-phosphoribosylamino)uracil reductase activity"/>
    <property type="evidence" value="ECO:0007669"/>
    <property type="project" value="UniProtKB-EC"/>
</dbReference>
<evidence type="ECO:0000256" key="1">
    <source>
        <dbReference type="ARBA" id="ARBA00005104"/>
    </source>
</evidence>
<sequence length="446" mass="48754">MRLYSSLTISAWRRFNICSGGKRIANTGDYPDTAQILRDYVACRAALSVSVPLVGAGCVSSSGAAAPAGELNPHADQGRAYGSIETLSFRSAQPCRGIPGRSHPVFVRFPGTHLPAGKPPAPCDAVICRRRGRRSDDRCPGCSAGDRSLLPARAGRASVHAHAHRNFRLPAGCGSAVPLPSPADARLPIRPPGIRSGQGIRHDTSSARFFRPHQIYHCRRSSMSDRSRPHVLMMSEITADGKLTLKKGASSKILMKYMAHETEILLHRTRAEYDAIMVGSNTIRIDNSYLTVRLVEGRSPLRVIPNSRADLPLDANVLKGDTPTLIAVCEEADPGRVAAIRAQGAEVVTVGRQQVDLPRLMQLLKEEYGVERLMIEGGPTLNWSMLNHRLVDEIRLIHLPFIIGGSDTPSLVGGMHIESEDEMIRLSLKRYYMCGSNLVTEYDVIY</sequence>
<dbReference type="InterPro" id="IPR011549">
    <property type="entry name" value="RibD_C"/>
</dbReference>
<dbReference type="InterPro" id="IPR002734">
    <property type="entry name" value="RibDG_C"/>
</dbReference>
<organism evidence="5">
    <name type="scientific">hydrocarbon metagenome</name>
    <dbReference type="NCBI Taxonomy" id="938273"/>
    <lineage>
        <taxon>unclassified sequences</taxon>
        <taxon>metagenomes</taxon>
        <taxon>ecological metagenomes</taxon>
    </lineage>
</organism>
<gene>
    <name evidence="5" type="ORF">ASZ90_009831</name>
</gene>
<dbReference type="InterPro" id="IPR050765">
    <property type="entry name" value="Riboflavin_Biosynth_HTPR"/>
</dbReference>
<dbReference type="GO" id="GO:0009231">
    <property type="term" value="P:riboflavin biosynthetic process"/>
    <property type="evidence" value="ECO:0007669"/>
    <property type="project" value="UniProtKB-UniPathway"/>
</dbReference>
<evidence type="ECO:0000313" key="5">
    <source>
        <dbReference type="EMBL" id="KUG20424.1"/>
    </source>
</evidence>
<evidence type="ECO:0000256" key="2">
    <source>
        <dbReference type="ARBA" id="ARBA00022857"/>
    </source>
</evidence>
<dbReference type="PANTHER" id="PTHR38011:SF7">
    <property type="entry name" value="2,5-DIAMINO-6-RIBOSYLAMINO-4(3H)-PYRIMIDINONE 5'-PHOSPHATE REDUCTASE"/>
    <property type="match status" value="1"/>
</dbReference>
<evidence type="ECO:0000259" key="4">
    <source>
        <dbReference type="Pfam" id="PF01872"/>
    </source>
</evidence>
<dbReference type="PANTHER" id="PTHR38011">
    <property type="entry name" value="DIHYDROFOLATE REDUCTASE FAMILY PROTEIN (AFU_ORTHOLOGUE AFUA_8G06820)"/>
    <property type="match status" value="1"/>
</dbReference>
<accession>A0A0W8FHP5</accession>
<dbReference type="Pfam" id="PF01872">
    <property type="entry name" value="RibD_C"/>
    <property type="match status" value="1"/>
</dbReference>
<comment type="pathway">
    <text evidence="1">Cofactor biosynthesis; riboflavin biosynthesis.</text>
</comment>
<dbReference type="UniPathway" id="UPA00275"/>
<dbReference type="Gene3D" id="3.40.430.10">
    <property type="entry name" value="Dihydrofolate Reductase, subunit A"/>
    <property type="match status" value="1"/>
</dbReference>
<feature type="domain" description="Bacterial bifunctional deaminase-reductase C-terminal" evidence="4">
    <location>
        <begin position="229"/>
        <end position="439"/>
    </location>
</feature>
<dbReference type="AlphaFoldDB" id="A0A0W8FHP5"/>
<dbReference type="SUPFAM" id="SSF53597">
    <property type="entry name" value="Dihydrofolate reductase-like"/>
    <property type="match status" value="1"/>
</dbReference>
<dbReference type="InterPro" id="IPR024072">
    <property type="entry name" value="DHFR-like_dom_sf"/>
</dbReference>
<keyword evidence="3 5" id="KW-0560">Oxidoreductase</keyword>
<dbReference type="NCBIfam" id="TIGR00227">
    <property type="entry name" value="ribD_Cterm"/>
    <property type="match status" value="1"/>
</dbReference>
<reference evidence="5" key="1">
    <citation type="journal article" date="2015" name="Proc. Natl. Acad. Sci. U.S.A.">
        <title>Networks of energetic and metabolic interactions define dynamics in microbial communities.</title>
        <authorList>
            <person name="Embree M."/>
            <person name="Liu J.K."/>
            <person name="Al-Bassam M.M."/>
            <person name="Zengler K."/>
        </authorList>
    </citation>
    <scope>NUCLEOTIDE SEQUENCE</scope>
</reference>
<name>A0A0W8FHP5_9ZZZZ</name>
<dbReference type="EC" id="1.1.1.193" evidence="5"/>
<protein>
    <submittedName>
        <fullName evidence="5">5-amino-6-(5-phosphoribosylamino)uracil reductase</fullName>
        <ecNumber evidence="5">1.1.1.193</ecNumber>
    </submittedName>
</protein>
<comment type="caution">
    <text evidence="5">The sequence shown here is derived from an EMBL/GenBank/DDBJ whole genome shotgun (WGS) entry which is preliminary data.</text>
</comment>
<keyword evidence="2" id="KW-0521">NADP</keyword>
<evidence type="ECO:0000256" key="3">
    <source>
        <dbReference type="ARBA" id="ARBA00023002"/>
    </source>
</evidence>
<proteinExistence type="predicted"/>